<accession>A0A2A5L6F5</accession>
<feature type="domain" description="HTH gntR-type" evidence="4">
    <location>
        <begin position="11"/>
        <end position="79"/>
    </location>
</feature>
<dbReference type="CDD" id="cd07377">
    <property type="entry name" value="WHTH_GntR"/>
    <property type="match status" value="1"/>
</dbReference>
<organism evidence="5 7">
    <name type="scientific">Lacticaseibacillus rhamnosus</name>
    <name type="common">Lactobacillus rhamnosus</name>
    <dbReference type="NCBI Taxonomy" id="47715"/>
    <lineage>
        <taxon>Bacteria</taxon>
        <taxon>Bacillati</taxon>
        <taxon>Bacillota</taxon>
        <taxon>Bacilli</taxon>
        <taxon>Lactobacillales</taxon>
        <taxon>Lactobacillaceae</taxon>
        <taxon>Lacticaseibacillus</taxon>
    </lineage>
</organism>
<dbReference type="GO" id="GO:0003677">
    <property type="term" value="F:DNA binding"/>
    <property type="evidence" value="ECO:0007669"/>
    <property type="project" value="UniProtKB-KW"/>
</dbReference>
<dbReference type="SUPFAM" id="SSF46785">
    <property type="entry name" value="Winged helix' DNA-binding domain"/>
    <property type="match status" value="1"/>
</dbReference>
<evidence type="ECO:0000313" key="8">
    <source>
        <dbReference type="Proteomes" id="UP000234212"/>
    </source>
</evidence>
<dbReference type="PANTHER" id="PTHR44846:SF1">
    <property type="entry name" value="MANNOSYL-D-GLYCERATE TRANSPORT_METABOLISM SYSTEM REPRESSOR MNGR-RELATED"/>
    <property type="match status" value="1"/>
</dbReference>
<dbReference type="Pfam" id="PF07702">
    <property type="entry name" value="UTRA"/>
    <property type="match status" value="1"/>
</dbReference>
<dbReference type="EMBL" id="PKJX01000002">
    <property type="protein sequence ID" value="PLA57574.1"/>
    <property type="molecule type" value="Genomic_DNA"/>
</dbReference>
<dbReference type="InterPro" id="IPR011663">
    <property type="entry name" value="UTRA"/>
</dbReference>
<dbReference type="SMART" id="SM00345">
    <property type="entry name" value="HTH_GNTR"/>
    <property type="match status" value="1"/>
</dbReference>
<reference evidence="5 7" key="1">
    <citation type="submission" date="2017-01" db="EMBL/GenBank/DDBJ databases">
        <title>In silico prediction, in vitro antibacterial spectrum and physicochemical properties of a putative bacteriocin produced by Lactobacillus rhamnosus strain L156.4.</title>
        <authorList>
            <person name="Silveira A.M."/>
            <person name="Monteiro A.S."/>
            <person name="Santos V.L."/>
            <person name="Nicoli J.R."/>
            <person name="Azevedo V."/>
            <person name="Soares S.C."/>
            <person name="Castro-Oliveira L."/>
            <person name="Dias-Souza M.V."/>
            <person name="Nardi R.M."/>
        </authorList>
    </citation>
    <scope>NUCLEOTIDE SEQUENCE [LARGE SCALE GENOMIC DNA]</scope>
    <source>
        <strain evidence="5 7">L156.4</strain>
    </source>
</reference>
<accession>A0A179XPD2</accession>
<name>A0A179XPD2_LACRH</name>
<evidence type="ECO:0000313" key="7">
    <source>
        <dbReference type="Proteomes" id="UP000189067"/>
    </source>
</evidence>
<dbReference type="PROSITE" id="PS50949">
    <property type="entry name" value="HTH_GNTR"/>
    <property type="match status" value="1"/>
</dbReference>
<protein>
    <submittedName>
        <fullName evidence="5">GntR family transcriptional regulator</fullName>
    </submittedName>
</protein>
<dbReference type="InterPro" id="IPR036390">
    <property type="entry name" value="WH_DNA-bd_sf"/>
</dbReference>
<keyword evidence="2" id="KW-0238">DNA-binding</keyword>
<dbReference type="GO" id="GO:0045892">
    <property type="term" value="P:negative regulation of DNA-templated transcription"/>
    <property type="evidence" value="ECO:0007669"/>
    <property type="project" value="TreeGrafter"/>
</dbReference>
<dbReference type="GO" id="GO:0003700">
    <property type="term" value="F:DNA-binding transcription factor activity"/>
    <property type="evidence" value="ECO:0007669"/>
    <property type="project" value="InterPro"/>
</dbReference>
<evidence type="ECO:0000313" key="6">
    <source>
        <dbReference type="EMBL" id="PLA57574.1"/>
    </source>
</evidence>
<evidence type="ECO:0000313" key="5">
    <source>
        <dbReference type="EMBL" id="ONN73501.1"/>
    </source>
</evidence>
<reference evidence="6 8" key="2">
    <citation type="submission" date="2017-12" db="EMBL/GenBank/DDBJ databases">
        <title>Phylogenetic diversity of female urinary microbiome.</title>
        <authorList>
            <person name="Thomas-White K."/>
            <person name="Wolfe A.J."/>
        </authorList>
    </citation>
    <scope>NUCLEOTIDE SEQUENCE [LARGE SCALE GENOMIC DNA]</scope>
    <source>
        <strain evidence="6 8">UMB0004</strain>
    </source>
</reference>
<keyword evidence="3" id="KW-0804">Transcription</keyword>
<gene>
    <name evidence="5" type="ORF">BWR10_13500</name>
    <name evidence="6" type="ORF">CYJ91_07250</name>
</gene>
<sequence>MKIDIDKTSMIPVYEQIANSLRDMMYGGSLQDGDRLDSEQKMCRNLNVSRGTVRKAIDILLKEGMVKKIHGKGTFVSNPNVEYSLNDQLMSFAESLDNQHLSYTTQVIQQELRPATAKIADMLKIPIDSQYLYLERLRSVADDKLMLIENRINITLCPGIEKVNFNNISLFNEIEELAKRKISFARSTYEALTIGTERGKLLELPSSTPALKMQQTVYLSEKEPVEYGSVWLKGNKYFLTTTLQRR</sequence>
<dbReference type="Pfam" id="PF00392">
    <property type="entry name" value="GntR"/>
    <property type="match status" value="1"/>
</dbReference>
<evidence type="ECO:0000256" key="2">
    <source>
        <dbReference type="ARBA" id="ARBA00023125"/>
    </source>
</evidence>
<dbReference type="EMBL" id="MTJY01000057">
    <property type="protein sequence ID" value="ONN73501.1"/>
    <property type="molecule type" value="Genomic_DNA"/>
</dbReference>
<dbReference type="InterPro" id="IPR028978">
    <property type="entry name" value="Chorismate_lyase_/UTRA_dom_sf"/>
</dbReference>
<dbReference type="Proteomes" id="UP000189067">
    <property type="component" value="Unassembled WGS sequence"/>
</dbReference>
<evidence type="ECO:0000256" key="1">
    <source>
        <dbReference type="ARBA" id="ARBA00023015"/>
    </source>
</evidence>
<dbReference type="RefSeq" id="WP_005684942.1">
    <property type="nucleotide sequence ID" value="NZ_CACRTK010000060.1"/>
</dbReference>
<proteinExistence type="predicted"/>
<dbReference type="Gene3D" id="1.10.10.10">
    <property type="entry name" value="Winged helix-like DNA-binding domain superfamily/Winged helix DNA-binding domain"/>
    <property type="match status" value="1"/>
</dbReference>
<dbReference type="Gene3D" id="3.40.1410.10">
    <property type="entry name" value="Chorismate lyase-like"/>
    <property type="match status" value="1"/>
</dbReference>
<dbReference type="GeneID" id="69830454"/>
<dbReference type="InterPro" id="IPR036388">
    <property type="entry name" value="WH-like_DNA-bd_sf"/>
</dbReference>
<dbReference type="PANTHER" id="PTHR44846">
    <property type="entry name" value="MANNOSYL-D-GLYCERATE TRANSPORT/METABOLISM SYSTEM REPRESSOR MNGR-RELATED"/>
    <property type="match status" value="1"/>
</dbReference>
<dbReference type="AlphaFoldDB" id="A0A179XPD2"/>
<dbReference type="Proteomes" id="UP000234212">
    <property type="component" value="Unassembled WGS sequence"/>
</dbReference>
<evidence type="ECO:0000259" key="4">
    <source>
        <dbReference type="PROSITE" id="PS50949"/>
    </source>
</evidence>
<evidence type="ECO:0000256" key="3">
    <source>
        <dbReference type="ARBA" id="ARBA00023163"/>
    </source>
</evidence>
<dbReference type="InterPro" id="IPR000524">
    <property type="entry name" value="Tscrpt_reg_HTH_GntR"/>
</dbReference>
<dbReference type="InterPro" id="IPR050679">
    <property type="entry name" value="Bact_HTH_transcr_reg"/>
</dbReference>
<dbReference type="SUPFAM" id="SSF64288">
    <property type="entry name" value="Chorismate lyase-like"/>
    <property type="match status" value="1"/>
</dbReference>
<dbReference type="SMART" id="SM00866">
    <property type="entry name" value="UTRA"/>
    <property type="match status" value="1"/>
</dbReference>
<dbReference type="PRINTS" id="PR00035">
    <property type="entry name" value="HTHGNTR"/>
</dbReference>
<keyword evidence="1" id="KW-0805">Transcription regulation</keyword>
<comment type="caution">
    <text evidence="5">The sequence shown here is derived from an EMBL/GenBank/DDBJ whole genome shotgun (WGS) entry which is preliminary data.</text>
</comment>